<keyword evidence="1" id="KW-1133">Transmembrane helix</keyword>
<sequence length="190" mass="20839">MHEQKSNAWHLRDIILLTLTAILTGVIYFGVVFLYNGLTALLTPLGLAPFGNDLILGLWTMAAPLAACLLQKVGSATIGEILASAVEAILGGQWGISTLISGFVQGFGSELGFTFTAYKRYDMFSLSLSALTTTIVTFTWDLFREGYAAYHGWMIIALFFTRLLSIWLFGALLVHAVVSLLERSHMLRAE</sequence>
<dbReference type="AlphaFoldDB" id="A0A0R2K3Z0"/>
<evidence type="ECO:0000256" key="1">
    <source>
        <dbReference type="SAM" id="Phobius"/>
    </source>
</evidence>
<protein>
    <recommendedName>
        <fullName evidence="4">Substrate-specific component YkoE of thiamin-regulated ECF transporter for HydroxyMethylPyrimidine</fullName>
    </recommendedName>
</protein>
<keyword evidence="1" id="KW-0472">Membrane</keyword>
<dbReference type="STRING" id="89059.LAC1533_2105"/>
<comment type="caution">
    <text evidence="2">The sequence shown here is derived from an EMBL/GenBank/DDBJ whole genome shotgun (WGS) entry which is preliminary data.</text>
</comment>
<gene>
    <name evidence="2" type="ORF">IV43_GL002121</name>
</gene>
<feature type="transmembrane region" description="Helical" evidence="1">
    <location>
        <begin position="54"/>
        <end position="70"/>
    </location>
</feature>
<feature type="transmembrane region" description="Helical" evidence="1">
    <location>
        <begin position="14"/>
        <end position="34"/>
    </location>
</feature>
<dbReference type="PIRSF" id="PIRSF037394">
    <property type="entry name" value="ABC_thiamine-permease_YkoE_prd"/>
    <property type="match status" value="1"/>
</dbReference>
<dbReference type="Proteomes" id="UP000051491">
    <property type="component" value="Unassembled WGS sequence"/>
</dbReference>
<feature type="transmembrane region" description="Helical" evidence="1">
    <location>
        <begin position="124"/>
        <end position="143"/>
    </location>
</feature>
<name>A0A0R2K3Z0_9LACO</name>
<dbReference type="InterPro" id="IPR017195">
    <property type="entry name" value="ABC_thiamin-permease_prd"/>
</dbReference>
<dbReference type="EMBL" id="JQBK01000084">
    <property type="protein sequence ID" value="KRN81111.1"/>
    <property type="molecule type" value="Genomic_DNA"/>
</dbReference>
<dbReference type="OrthoDB" id="8017424at2"/>
<evidence type="ECO:0000313" key="2">
    <source>
        <dbReference type="EMBL" id="KRN81111.1"/>
    </source>
</evidence>
<dbReference type="RefSeq" id="WP_010497644.1">
    <property type="nucleotide sequence ID" value="NZ_JQBK01000084.1"/>
</dbReference>
<evidence type="ECO:0000313" key="3">
    <source>
        <dbReference type="Proteomes" id="UP000051491"/>
    </source>
</evidence>
<organism evidence="2 3">
    <name type="scientific">Ligilactobacillus acidipiscis</name>
    <dbReference type="NCBI Taxonomy" id="89059"/>
    <lineage>
        <taxon>Bacteria</taxon>
        <taxon>Bacillati</taxon>
        <taxon>Bacillota</taxon>
        <taxon>Bacilli</taxon>
        <taxon>Lactobacillales</taxon>
        <taxon>Lactobacillaceae</taxon>
        <taxon>Ligilactobacillus</taxon>
    </lineage>
</organism>
<feature type="transmembrane region" description="Helical" evidence="1">
    <location>
        <begin position="82"/>
        <end position="104"/>
    </location>
</feature>
<dbReference type="Pfam" id="PF09819">
    <property type="entry name" value="ABC_cobalt"/>
    <property type="match status" value="1"/>
</dbReference>
<feature type="transmembrane region" description="Helical" evidence="1">
    <location>
        <begin position="155"/>
        <end position="178"/>
    </location>
</feature>
<accession>A0A0R2K3Z0</accession>
<keyword evidence="1" id="KW-0812">Transmembrane</keyword>
<evidence type="ECO:0008006" key="4">
    <source>
        <dbReference type="Google" id="ProtNLM"/>
    </source>
</evidence>
<reference evidence="2 3" key="1">
    <citation type="journal article" date="2015" name="Genome Announc.">
        <title>Expanding the biotechnology potential of lactobacilli through comparative genomics of 213 strains and associated genera.</title>
        <authorList>
            <person name="Sun Z."/>
            <person name="Harris H.M."/>
            <person name="McCann A."/>
            <person name="Guo C."/>
            <person name="Argimon S."/>
            <person name="Zhang W."/>
            <person name="Yang X."/>
            <person name="Jeffery I.B."/>
            <person name="Cooney J.C."/>
            <person name="Kagawa T.F."/>
            <person name="Liu W."/>
            <person name="Song Y."/>
            <person name="Salvetti E."/>
            <person name="Wrobel A."/>
            <person name="Rasinkangas P."/>
            <person name="Parkhill J."/>
            <person name="Rea M.C."/>
            <person name="O'Sullivan O."/>
            <person name="Ritari J."/>
            <person name="Douillard F.P."/>
            <person name="Paul Ross R."/>
            <person name="Yang R."/>
            <person name="Briner A.E."/>
            <person name="Felis G.E."/>
            <person name="de Vos W.M."/>
            <person name="Barrangou R."/>
            <person name="Klaenhammer T.R."/>
            <person name="Caufield P.W."/>
            <person name="Cui Y."/>
            <person name="Zhang H."/>
            <person name="O'Toole P.W."/>
        </authorList>
    </citation>
    <scope>NUCLEOTIDE SEQUENCE [LARGE SCALE GENOMIC DNA]</scope>
    <source>
        <strain evidence="2 3">DSM 15353</strain>
    </source>
</reference>
<proteinExistence type="predicted"/>
<dbReference type="PATRIC" id="fig|89059.3.peg.2240"/>